<dbReference type="Proteomes" id="UP001595816">
    <property type="component" value="Unassembled WGS sequence"/>
</dbReference>
<gene>
    <name evidence="2" type="ORF">ACFOZ4_23830</name>
</gene>
<sequence>MTPTETRLRVEFTAPPDQGERRRMFKTVRRRLFRVCFWLALGLALLACAYAIVIVVARHKIPVLEPIGGVVLALLVVAYPRWRAGRVLSATPTHFANPVTFELSEVEAGETSAVGHLSVRWAAVTSVGETSEFWILYADRQPRLVVPRRHLTATDEATVREFMIGRGLVAEQTSEA</sequence>
<name>A0ABV8LRH6_9ACTN</name>
<keyword evidence="1" id="KW-0472">Membrane</keyword>
<keyword evidence="1" id="KW-0812">Transmembrane</keyword>
<reference evidence="3" key="1">
    <citation type="journal article" date="2019" name="Int. J. Syst. Evol. Microbiol.">
        <title>The Global Catalogue of Microorganisms (GCM) 10K type strain sequencing project: providing services to taxonomists for standard genome sequencing and annotation.</title>
        <authorList>
            <consortium name="The Broad Institute Genomics Platform"/>
            <consortium name="The Broad Institute Genome Sequencing Center for Infectious Disease"/>
            <person name="Wu L."/>
            <person name="Ma J."/>
        </authorList>
    </citation>
    <scope>NUCLEOTIDE SEQUENCE [LARGE SCALE GENOMIC DNA]</scope>
    <source>
        <strain evidence="3">CGMCC 4.7289</strain>
    </source>
</reference>
<organism evidence="2 3">
    <name type="scientific">Hamadaea flava</name>
    <dbReference type="NCBI Taxonomy" id="1742688"/>
    <lineage>
        <taxon>Bacteria</taxon>
        <taxon>Bacillati</taxon>
        <taxon>Actinomycetota</taxon>
        <taxon>Actinomycetes</taxon>
        <taxon>Micromonosporales</taxon>
        <taxon>Micromonosporaceae</taxon>
        <taxon>Hamadaea</taxon>
    </lineage>
</organism>
<evidence type="ECO:0000256" key="1">
    <source>
        <dbReference type="SAM" id="Phobius"/>
    </source>
</evidence>
<keyword evidence="3" id="KW-1185">Reference proteome</keyword>
<feature type="transmembrane region" description="Helical" evidence="1">
    <location>
        <begin position="32"/>
        <end position="57"/>
    </location>
</feature>
<evidence type="ECO:0000313" key="2">
    <source>
        <dbReference type="EMBL" id="MFC4133651.1"/>
    </source>
</evidence>
<accession>A0ABV8LRH6</accession>
<dbReference type="EMBL" id="JBHSAY010000013">
    <property type="protein sequence ID" value="MFC4133651.1"/>
    <property type="molecule type" value="Genomic_DNA"/>
</dbReference>
<comment type="caution">
    <text evidence="2">The sequence shown here is derived from an EMBL/GenBank/DDBJ whole genome shotgun (WGS) entry which is preliminary data.</text>
</comment>
<protein>
    <submittedName>
        <fullName evidence="2">YcxB family protein</fullName>
    </submittedName>
</protein>
<dbReference type="RefSeq" id="WP_253750678.1">
    <property type="nucleotide sequence ID" value="NZ_JAMZDZ010000001.1"/>
</dbReference>
<feature type="transmembrane region" description="Helical" evidence="1">
    <location>
        <begin position="63"/>
        <end position="82"/>
    </location>
</feature>
<evidence type="ECO:0000313" key="3">
    <source>
        <dbReference type="Proteomes" id="UP001595816"/>
    </source>
</evidence>
<keyword evidence="1" id="KW-1133">Transmembrane helix</keyword>
<proteinExistence type="predicted"/>